<dbReference type="SUPFAM" id="SSF103247">
    <property type="entry name" value="TT1751-like"/>
    <property type="match status" value="1"/>
</dbReference>
<feature type="domain" description="DUF302" evidence="1">
    <location>
        <begin position="33"/>
        <end position="95"/>
    </location>
</feature>
<organism evidence="2">
    <name type="scientific">uncultured Desulfobacterium sp</name>
    <dbReference type="NCBI Taxonomy" id="201089"/>
    <lineage>
        <taxon>Bacteria</taxon>
        <taxon>Pseudomonadati</taxon>
        <taxon>Thermodesulfobacteriota</taxon>
        <taxon>Desulfobacteria</taxon>
        <taxon>Desulfobacterales</taxon>
        <taxon>Desulfobacteriaceae</taxon>
        <taxon>Desulfobacterium</taxon>
        <taxon>environmental samples</taxon>
    </lineage>
</organism>
<dbReference type="CDD" id="cd14797">
    <property type="entry name" value="DUF302"/>
    <property type="match status" value="1"/>
</dbReference>
<evidence type="ECO:0000259" key="1">
    <source>
        <dbReference type="Pfam" id="PF03625"/>
    </source>
</evidence>
<dbReference type="InterPro" id="IPR005180">
    <property type="entry name" value="DUF302"/>
</dbReference>
<dbReference type="InterPro" id="IPR035923">
    <property type="entry name" value="TT1751-like_sf"/>
</dbReference>
<dbReference type="InterPro" id="IPR016796">
    <property type="entry name" value="UCP021774"/>
</dbReference>
<name>E1YMF1_9BACT</name>
<accession>E1YMF1</accession>
<sequence length="130" mass="14297">MLIKLPTDKTVSETAADLKAAVQSNHFGVMQVHNLKETMAKKGVDFPRECLIFEVCQPQQAKKVLDQNMSISTALPCRISIYEEGGKTMLATLKPTTLLAMFNTPQLEGVAQEVEDTIVKIMKEAASEIS</sequence>
<dbReference type="EMBL" id="FR695879">
    <property type="protein sequence ID" value="CBX31745.1"/>
    <property type="molecule type" value="Genomic_DNA"/>
</dbReference>
<reference evidence="2" key="1">
    <citation type="journal article" date="2011" name="Environ. Microbiol.">
        <title>Genomic insights into the metabolic potential of the polycyclic aromatic hydrocarbon degrading sulfate-reducing Deltaproteobacterium N47.</title>
        <authorList>
            <person name="Bergmann F."/>
            <person name="Selesi D."/>
            <person name="Weinmaier T."/>
            <person name="Tischler P."/>
            <person name="Rattei T."/>
            <person name="Meckenstock R.U."/>
        </authorList>
    </citation>
    <scope>NUCLEOTIDE SEQUENCE</scope>
</reference>
<dbReference type="Pfam" id="PF03625">
    <property type="entry name" value="DUF302"/>
    <property type="match status" value="1"/>
</dbReference>
<gene>
    <name evidence="2" type="ORF">N47_N25700</name>
</gene>
<protein>
    <recommendedName>
        <fullName evidence="1">DUF302 domain-containing protein</fullName>
    </recommendedName>
</protein>
<dbReference type="AlphaFoldDB" id="E1YMF1"/>
<dbReference type="PIRSF" id="PIRSF021774">
    <property type="entry name" value="UCP021774"/>
    <property type="match status" value="1"/>
</dbReference>
<dbReference type="PANTHER" id="PTHR38342">
    <property type="entry name" value="SLR5037 PROTEIN"/>
    <property type="match status" value="1"/>
</dbReference>
<proteinExistence type="predicted"/>
<dbReference type="PANTHER" id="PTHR38342:SF1">
    <property type="entry name" value="SLR5037 PROTEIN"/>
    <property type="match status" value="1"/>
</dbReference>
<dbReference type="Gene3D" id="3.30.310.70">
    <property type="entry name" value="TT1751-like domain"/>
    <property type="match status" value="1"/>
</dbReference>
<evidence type="ECO:0000313" key="2">
    <source>
        <dbReference type="EMBL" id="CBX31745.1"/>
    </source>
</evidence>